<accession>A0A432YU34</accession>
<keyword evidence="1" id="KW-0175">Coiled coil</keyword>
<comment type="caution">
    <text evidence="4">The sequence shown here is derived from an EMBL/GenBank/DDBJ whole genome shotgun (WGS) entry which is preliminary data.</text>
</comment>
<reference evidence="4 5" key="1">
    <citation type="journal article" date="2011" name="Front. Microbiol.">
        <title>Genomic signatures of strain selection and enhancement in Bacillus atrophaeus var. globigii, a historical biowarfare simulant.</title>
        <authorList>
            <person name="Gibbons H.S."/>
            <person name="Broomall S.M."/>
            <person name="McNew L.A."/>
            <person name="Daligault H."/>
            <person name="Chapman C."/>
            <person name="Bruce D."/>
            <person name="Karavis M."/>
            <person name="Krepps M."/>
            <person name="McGregor P.A."/>
            <person name="Hong C."/>
            <person name="Park K.H."/>
            <person name="Akmal A."/>
            <person name="Feldman A."/>
            <person name="Lin J.S."/>
            <person name="Chang W.E."/>
            <person name="Higgs B.W."/>
            <person name="Demirev P."/>
            <person name="Lindquist J."/>
            <person name="Liem A."/>
            <person name="Fochler E."/>
            <person name="Read T.D."/>
            <person name="Tapia R."/>
            <person name="Johnson S."/>
            <person name="Bishop-Lilly K.A."/>
            <person name="Detter C."/>
            <person name="Han C."/>
            <person name="Sozhamannan S."/>
            <person name="Rosenzweig C.N."/>
            <person name="Skowronski E.W."/>
        </authorList>
    </citation>
    <scope>NUCLEOTIDE SEQUENCE [LARGE SCALE GENOMIC DNA]</scope>
    <source>
        <strain evidence="4 5">TPS4-2</strain>
    </source>
</reference>
<protein>
    <submittedName>
        <fullName evidence="4">IS110 family transposase</fullName>
    </submittedName>
</protein>
<organism evidence="4 5">
    <name type="scientific">Idiomarina piscisalsi</name>
    <dbReference type="NCBI Taxonomy" id="1096243"/>
    <lineage>
        <taxon>Bacteria</taxon>
        <taxon>Pseudomonadati</taxon>
        <taxon>Pseudomonadota</taxon>
        <taxon>Gammaproteobacteria</taxon>
        <taxon>Alteromonadales</taxon>
        <taxon>Idiomarinaceae</taxon>
        <taxon>Idiomarina</taxon>
    </lineage>
</organism>
<evidence type="ECO:0000313" key="5">
    <source>
        <dbReference type="Proteomes" id="UP000288361"/>
    </source>
</evidence>
<dbReference type="PANTHER" id="PTHR33055:SF3">
    <property type="entry name" value="PUTATIVE TRANSPOSASE FOR IS117-RELATED"/>
    <property type="match status" value="1"/>
</dbReference>
<dbReference type="EMBL" id="PIQA01000003">
    <property type="protein sequence ID" value="RUO66835.1"/>
    <property type="molecule type" value="Genomic_DNA"/>
</dbReference>
<dbReference type="GO" id="GO:0004803">
    <property type="term" value="F:transposase activity"/>
    <property type="evidence" value="ECO:0007669"/>
    <property type="project" value="InterPro"/>
</dbReference>
<dbReference type="InterPro" id="IPR003346">
    <property type="entry name" value="Transposase_20"/>
</dbReference>
<gene>
    <name evidence="4" type="ORF">CWI73_06040</name>
</gene>
<feature type="coiled-coil region" evidence="1">
    <location>
        <begin position="184"/>
        <end position="211"/>
    </location>
</feature>
<dbReference type="NCBIfam" id="NF033542">
    <property type="entry name" value="transpos_IS110"/>
    <property type="match status" value="1"/>
</dbReference>
<evidence type="ECO:0000259" key="2">
    <source>
        <dbReference type="Pfam" id="PF01548"/>
    </source>
</evidence>
<dbReference type="Pfam" id="PF01548">
    <property type="entry name" value="DEDD_Tnp_IS110"/>
    <property type="match status" value="1"/>
</dbReference>
<feature type="domain" description="Transposase IS116/IS110/IS902 C-terminal" evidence="3">
    <location>
        <begin position="216"/>
        <end position="297"/>
    </location>
</feature>
<evidence type="ECO:0000256" key="1">
    <source>
        <dbReference type="SAM" id="Coils"/>
    </source>
</evidence>
<feature type="domain" description="Transposase IS110-like N-terminal" evidence="2">
    <location>
        <begin position="8"/>
        <end position="150"/>
    </location>
</feature>
<dbReference type="RefSeq" id="WP_126751967.1">
    <property type="nucleotide sequence ID" value="NZ_JBHUMT010000013.1"/>
</dbReference>
<name>A0A432YU34_9GAMM</name>
<dbReference type="GO" id="GO:0003677">
    <property type="term" value="F:DNA binding"/>
    <property type="evidence" value="ECO:0007669"/>
    <property type="project" value="InterPro"/>
</dbReference>
<dbReference type="AlphaFoldDB" id="A0A432YU34"/>
<dbReference type="Proteomes" id="UP000288361">
    <property type="component" value="Unassembled WGS sequence"/>
</dbReference>
<evidence type="ECO:0000259" key="3">
    <source>
        <dbReference type="Pfam" id="PF02371"/>
    </source>
</evidence>
<dbReference type="Pfam" id="PF02371">
    <property type="entry name" value="Transposase_20"/>
    <property type="match status" value="1"/>
</dbReference>
<proteinExistence type="predicted"/>
<sequence length="343" mass="38642">MAIVNRIALDLAKDFIQVLALDENEQEVFNKKLRSNKVLAKLATLKRTDDCEVAVESCGMSHYWRRECEKLGYQTVALPPRFVKAYLQGEKNDANDARAIAEAASRPNRQTVRLKSIEQQDLALMVNQREGFVQTRTQFSNRLRGQLAEYGIILPKRVSTILQRVPEILEDDSNALTLQSRDLINRLYQMLRAVDEEVKALDKRLAAQADNNEDSRRLMTIPGIGPITATSLLALIGDVNEFKRGRNLSEYLGLVPRQNSSGGKDRLGGITKKGNTKLRTLLVHGARSALRVAQKRQDRLSLWAQDVAKRRGNNVAAVALANKHARIIWAMLKNQEDYRMTAA</sequence>
<dbReference type="GO" id="GO:0006313">
    <property type="term" value="P:DNA transposition"/>
    <property type="evidence" value="ECO:0007669"/>
    <property type="project" value="InterPro"/>
</dbReference>
<evidence type="ECO:0000313" key="4">
    <source>
        <dbReference type="EMBL" id="RUO66835.1"/>
    </source>
</evidence>
<dbReference type="InterPro" id="IPR002525">
    <property type="entry name" value="Transp_IS110-like_N"/>
</dbReference>
<dbReference type="PANTHER" id="PTHR33055">
    <property type="entry name" value="TRANSPOSASE FOR INSERTION SEQUENCE ELEMENT IS1111A"/>
    <property type="match status" value="1"/>
</dbReference>
<dbReference type="InterPro" id="IPR047650">
    <property type="entry name" value="Transpos_IS110"/>
</dbReference>